<dbReference type="InterPro" id="IPR038765">
    <property type="entry name" value="Papain-like_cys_pep_sf"/>
</dbReference>
<evidence type="ECO:0000259" key="1">
    <source>
        <dbReference type="SMART" id="SM00460"/>
    </source>
</evidence>
<evidence type="ECO:0000313" key="3">
    <source>
        <dbReference type="Proteomes" id="UP000433181"/>
    </source>
</evidence>
<dbReference type="Pfam" id="PF01841">
    <property type="entry name" value="Transglut_core"/>
    <property type="match status" value="1"/>
</dbReference>
<dbReference type="EMBL" id="VUNR01000013">
    <property type="protein sequence ID" value="MSU08841.1"/>
    <property type="molecule type" value="Genomic_DNA"/>
</dbReference>
<dbReference type="Proteomes" id="UP000433181">
    <property type="component" value="Unassembled WGS sequence"/>
</dbReference>
<feature type="domain" description="Transglutaminase-like" evidence="1">
    <location>
        <begin position="161"/>
        <end position="219"/>
    </location>
</feature>
<dbReference type="InterPro" id="IPR013589">
    <property type="entry name" value="Bac_transglu_N"/>
</dbReference>
<dbReference type="PANTHER" id="PTHR33490">
    <property type="entry name" value="BLR5614 PROTEIN-RELATED"/>
    <property type="match status" value="1"/>
</dbReference>
<dbReference type="GeneID" id="96778775"/>
<dbReference type="SMART" id="SM00460">
    <property type="entry name" value="TGc"/>
    <property type="match status" value="1"/>
</dbReference>
<sequence>MQKLKFLFLTKLDFSSMIGEHHFILRCVPQVLPEQQVVDLDMKVMPQACTGVFSTDSFGNQLYAGSLLAPHRFFYYRVNGEIVRDDGERRQEAAASCLRYPTKLTSPSEEMRLYADELWQQELSCLSGDGYRIASRLSYIIYKSFTYAPGSTNVHTTAAEAFRQRSGVCQDYVHVFLALARLYGIPARYVSGLPFGEGATHAWVEVWHEGLWYGLDPTRGCLADEGYIKLNVGRDFNDCPIERGVFRGQADQLQTTYMKVDIL</sequence>
<dbReference type="RefSeq" id="WP_154407007.1">
    <property type="nucleotide sequence ID" value="NZ_VUNR01000013.1"/>
</dbReference>
<dbReference type="SUPFAM" id="SSF54001">
    <property type="entry name" value="Cysteine proteinases"/>
    <property type="match status" value="1"/>
</dbReference>
<dbReference type="AlphaFoldDB" id="A0A6I2UI55"/>
<organism evidence="2 3">
    <name type="scientific">Anaerovibrio slackiae</name>
    <dbReference type="NCBI Taxonomy" id="2652309"/>
    <lineage>
        <taxon>Bacteria</taxon>
        <taxon>Bacillati</taxon>
        <taxon>Bacillota</taxon>
        <taxon>Negativicutes</taxon>
        <taxon>Selenomonadales</taxon>
        <taxon>Selenomonadaceae</taxon>
        <taxon>Anaerovibrio</taxon>
    </lineage>
</organism>
<comment type="caution">
    <text evidence="2">The sequence shown here is derived from an EMBL/GenBank/DDBJ whole genome shotgun (WGS) entry which is preliminary data.</text>
</comment>
<evidence type="ECO:0000313" key="2">
    <source>
        <dbReference type="EMBL" id="MSU08841.1"/>
    </source>
</evidence>
<dbReference type="Gene3D" id="3.10.620.30">
    <property type="match status" value="1"/>
</dbReference>
<proteinExistence type="predicted"/>
<gene>
    <name evidence="2" type="ORF">FYJ84_07585</name>
</gene>
<name>A0A6I2UI55_9FIRM</name>
<dbReference type="Pfam" id="PF08379">
    <property type="entry name" value="Bact_transglu_N"/>
    <property type="match status" value="1"/>
</dbReference>
<reference evidence="2 3" key="1">
    <citation type="submission" date="2019-08" db="EMBL/GenBank/DDBJ databases">
        <title>In-depth cultivation of the pig gut microbiome towards novel bacterial diversity and tailored functional studies.</title>
        <authorList>
            <person name="Wylensek D."/>
            <person name="Hitch T.C.A."/>
            <person name="Clavel T."/>
        </authorList>
    </citation>
    <scope>NUCLEOTIDE SEQUENCE [LARGE SCALE GENOMIC DNA]</scope>
    <source>
        <strain evidence="2 3">WCA-693-APC-5D-A</strain>
    </source>
</reference>
<protein>
    <submittedName>
        <fullName evidence="2">Transglutaminase family protein</fullName>
    </submittedName>
</protein>
<dbReference type="PANTHER" id="PTHR33490:SF6">
    <property type="entry name" value="SLL1049 PROTEIN"/>
    <property type="match status" value="1"/>
</dbReference>
<dbReference type="InterPro" id="IPR002931">
    <property type="entry name" value="Transglutaminase-like"/>
</dbReference>
<accession>A0A6I2UI55</accession>
<keyword evidence="3" id="KW-1185">Reference proteome</keyword>